<feature type="transmembrane region" description="Helical" evidence="7">
    <location>
        <begin position="30"/>
        <end position="49"/>
    </location>
</feature>
<comment type="subcellular location">
    <subcellularLocation>
        <location evidence="1">Cell membrane</location>
        <topology evidence="1">Multi-pass membrane protein</topology>
    </subcellularLocation>
</comment>
<feature type="transmembrane region" description="Helical" evidence="7">
    <location>
        <begin position="87"/>
        <end position="120"/>
    </location>
</feature>
<evidence type="ECO:0000259" key="9">
    <source>
        <dbReference type="Pfam" id="PF13515"/>
    </source>
</evidence>
<gene>
    <name evidence="10" type="ORF">KDI_50580</name>
</gene>
<dbReference type="Pfam" id="PF13515">
    <property type="entry name" value="FUSC_2"/>
    <property type="match status" value="1"/>
</dbReference>
<sequence length="774" mass="88048">MKKKHTPGEQLKHYLRRFFSLSLQVPRSDLLYGLRIALIVAAPLFIAPLLGESRFAAIIMFGGMYTALSGIGGTYRTQATTMGQAVIFYLIGALVAFFASQFAWLAILVAFLWCCFFSMLSIYGSSYARIGAMSINVFALLLSEPAANIDATFLTMLALAIGGIWSIVVSLWLWPIRPYQPETQVVTDYYRTLATFTRNLFQFNHSTMKKTRGQIWEKRNNAHSMVISAHANDEETTAEIRRLSLLTLHADRFFHTALSLTKTLEHATQVGLSTQTQQIVEHGLQQIAIVLDQITQATRQNKRTIKRTVLDQVVVELTGREQALQELYNREMVQAEHYHHTATPAILHKISLQRFPQPKEYRAISHALHLLHIFQELIHTLMIMIDTINQADEEHLHGFQVSAIRKAYRQKRSHFLKDWFNTLTWKSPTFRHAVRFGLAMAIGVAIYKLFGIEHGFWISLTITICLKSQFSTTIKKGFERVGFTLFGALLAALAVAFIRVPFDMLVLIVLCSVFAFTYYQHRYKIYVIFITPFSLLLNSLDTPGHWSIALLRFGNTLIGGVLALLIGYLLWPQWESERLPKQLAKAIETNRQFLRSVLAVYFNQPWQPHLVRQQAQKAQLANNDVAAAYQRLLAEPKRKRGNAEQWETLILNSQQLWDCINALSTHSTLLDKQNQLPHLVSFTRSADAMLTQLEGLARGAEQQNASSLPIQQFSENLQQLQALQQRLLAYNPVSYRTADLPIKKQALKDVVPAITVLDQIAQYVAGMYQTLSPR</sequence>
<dbReference type="GO" id="GO:0005886">
    <property type="term" value="C:plasma membrane"/>
    <property type="evidence" value="ECO:0007669"/>
    <property type="project" value="UniProtKB-SubCell"/>
</dbReference>
<evidence type="ECO:0000256" key="7">
    <source>
        <dbReference type="SAM" id="Phobius"/>
    </source>
</evidence>
<keyword evidence="2" id="KW-1003">Cell membrane</keyword>
<comment type="caution">
    <text evidence="10">The sequence shown here is derived from an EMBL/GenBank/DDBJ whole genome shotgun (WGS) entry which is preliminary data.</text>
</comment>
<feature type="domain" description="Integral membrane bound transporter" evidence="9">
    <location>
        <begin position="443"/>
        <end position="566"/>
    </location>
</feature>
<evidence type="ECO:0000313" key="10">
    <source>
        <dbReference type="EMBL" id="GCF11494.1"/>
    </source>
</evidence>
<evidence type="ECO:0000259" key="8">
    <source>
        <dbReference type="Pfam" id="PF12805"/>
    </source>
</evidence>
<evidence type="ECO:0000256" key="6">
    <source>
        <dbReference type="ARBA" id="ARBA00043993"/>
    </source>
</evidence>
<dbReference type="OrthoDB" id="138020at2"/>
<dbReference type="InterPro" id="IPR032692">
    <property type="entry name" value="YccS_N"/>
</dbReference>
<evidence type="ECO:0000256" key="2">
    <source>
        <dbReference type="ARBA" id="ARBA00022475"/>
    </source>
</evidence>
<dbReference type="RefSeq" id="WP_149404321.1">
    <property type="nucleotide sequence ID" value="NZ_BIXY01000116.1"/>
</dbReference>
<keyword evidence="4 7" id="KW-1133">Transmembrane helix</keyword>
<feature type="transmembrane region" description="Helical" evidence="7">
    <location>
        <begin position="55"/>
        <end position="75"/>
    </location>
</feature>
<comment type="similarity">
    <text evidence="6">Belongs to the YccS/YhfK family.</text>
</comment>
<feature type="transmembrane region" description="Helical" evidence="7">
    <location>
        <begin position="546"/>
        <end position="571"/>
    </location>
</feature>
<feature type="transmembrane region" description="Helical" evidence="7">
    <location>
        <begin position="154"/>
        <end position="174"/>
    </location>
</feature>
<protein>
    <submittedName>
        <fullName evidence="10">Membrane protein</fullName>
    </submittedName>
</protein>
<dbReference type="InterPro" id="IPR049453">
    <property type="entry name" value="Memb_transporter_dom"/>
</dbReference>
<feature type="transmembrane region" description="Helical" evidence="7">
    <location>
        <begin position="481"/>
        <end position="498"/>
    </location>
</feature>
<evidence type="ECO:0000313" key="11">
    <source>
        <dbReference type="Proteomes" id="UP000322530"/>
    </source>
</evidence>
<reference evidence="10 11" key="1">
    <citation type="submission" date="2019-01" db="EMBL/GenBank/DDBJ databases">
        <title>Draft genome sequence of Dictyobacter sp. Uno17.</title>
        <authorList>
            <person name="Wang C.M."/>
            <person name="Zheng Y."/>
            <person name="Sakai Y."/>
            <person name="Abe K."/>
            <person name="Yokota A."/>
            <person name="Yabe S."/>
        </authorList>
    </citation>
    <scope>NUCLEOTIDE SEQUENCE [LARGE SCALE GENOMIC DNA]</scope>
    <source>
        <strain evidence="10 11">Uno17</strain>
    </source>
</reference>
<feature type="transmembrane region" description="Helical" evidence="7">
    <location>
        <begin position="436"/>
        <end position="460"/>
    </location>
</feature>
<dbReference type="PANTHER" id="PTHR30509">
    <property type="entry name" value="P-HYDROXYBENZOIC ACID EFFLUX PUMP SUBUNIT-RELATED"/>
    <property type="match status" value="1"/>
</dbReference>
<evidence type="ECO:0000256" key="3">
    <source>
        <dbReference type="ARBA" id="ARBA00022692"/>
    </source>
</evidence>
<dbReference type="PANTHER" id="PTHR30509:SF9">
    <property type="entry name" value="MULTIDRUG RESISTANCE PROTEIN MDTO"/>
    <property type="match status" value="1"/>
</dbReference>
<keyword evidence="11" id="KW-1185">Reference proteome</keyword>
<keyword evidence="5 7" id="KW-0472">Membrane</keyword>
<feature type="domain" description="Integral membrane protein YccS N-terminal" evidence="8">
    <location>
        <begin position="86"/>
        <end position="340"/>
    </location>
</feature>
<proteinExistence type="inferred from homology"/>
<dbReference type="Proteomes" id="UP000322530">
    <property type="component" value="Unassembled WGS sequence"/>
</dbReference>
<dbReference type="AlphaFoldDB" id="A0A5A5TKQ2"/>
<dbReference type="Pfam" id="PF12805">
    <property type="entry name" value="FUSC-like"/>
    <property type="match status" value="1"/>
</dbReference>
<dbReference type="EMBL" id="BIXY01000116">
    <property type="protein sequence ID" value="GCF11494.1"/>
    <property type="molecule type" value="Genomic_DNA"/>
</dbReference>
<accession>A0A5A5TKQ2</accession>
<organism evidence="10 11">
    <name type="scientific">Dictyobacter arantiisoli</name>
    <dbReference type="NCBI Taxonomy" id="2014874"/>
    <lineage>
        <taxon>Bacteria</taxon>
        <taxon>Bacillati</taxon>
        <taxon>Chloroflexota</taxon>
        <taxon>Ktedonobacteria</taxon>
        <taxon>Ktedonobacterales</taxon>
        <taxon>Dictyobacteraceae</taxon>
        <taxon>Dictyobacter</taxon>
    </lineage>
</organism>
<evidence type="ECO:0000256" key="1">
    <source>
        <dbReference type="ARBA" id="ARBA00004651"/>
    </source>
</evidence>
<keyword evidence="3 7" id="KW-0812">Transmembrane</keyword>
<evidence type="ECO:0000256" key="4">
    <source>
        <dbReference type="ARBA" id="ARBA00022989"/>
    </source>
</evidence>
<feature type="transmembrane region" description="Helical" evidence="7">
    <location>
        <begin position="504"/>
        <end position="520"/>
    </location>
</feature>
<evidence type="ECO:0000256" key="5">
    <source>
        <dbReference type="ARBA" id="ARBA00023136"/>
    </source>
</evidence>
<name>A0A5A5TKQ2_9CHLR</name>